<feature type="compositionally biased region" description="Basic and acidic residues" evidence="1">
    <location>
        <begin position="38"/>
        <end position="47"/>
    </location>
</feature>
<feature type="region of interest" description="Disordered" evidence="1">
    <location>
        <begin position="1"/>
        <end position="201"/>
    </location>
</feature>
<feature type="compositionally biased region" description="Basic and acidic residues" evidence="1">
    <location>
        <begin position="109"/>
        <end position="130"/>
    </location>
</feature>
<feature type="region of interest" description="Disordered" evidence="1">
    <location>
        <begin position="420"/>
        <end position="476"/>
    </location>
</feature>
<feature type="transmembrane region" description="Helical" evidence="2">
    <location>
        <begin position="356"/>
        <end position="375"/>
    </location>
</feature>
<dbReference type="InterPro" id="IPR022226">
    <property type="entry name" value="DUF3752"/>
</dbReference>
<proteinExistence type="predicted"/>
<dbReference type="Proteomes" id="UP000215453">
    <property type="component" value="Chromosome 5"/>
</dbReference>
<feature type="compositionally biased region" description="Basic and acidic residues" evidence="1">
    <location>
        <begin position="218"/>
        <end position="242"/>
    </location>
</feature>
<feature type="compositionally biased region" description="Acidic residues" evidence="1">
    <location>
        <begin position="70"/>
        <end position="81"/>
    </location>
</feature>
<dbReference type="Pfam" id="PF12572">
    <property type="entry name" value="DUF3752"/>
    <property type="match status" value="1"/>
</dbReference>
<protein>
    <recommendedName>
        <fullName evidence="3">DUF3752 domain-containing protein</fullName>
    </recommendedName>
</protein>
<accession>A0A1Y6LJ86</accession>
<evidence type="ECO:0000259" key="3">
    <source>
        <dbReference type="Pfam" id="PF12572"/>
    </source>
</evidence>
<feature type="compositionally biased region" description="Pro residues" evidence="1">
    <location>
        <begin position="428"/>
        <end position="442"/>
    </location>
</feature>
<feature type="compositionally biased region" description="Pro residues" evidence="1">
    <location>
        <begin position="466"/>
        <end position="476"/>
    </location>
</feature>
<dbReference type="InterPro" id="IPR020999">
    <property type="entry name" value="Chitin_synth_reg_RCR"/>
</dbReference>
<sequence length="476" mass="52522">MSGIGAELPPHLLAKRKRQQDEDADVAPTTASGAKRASGPDEPDKRQRVIGPAMPPAPLDQRPSHPPNTIEDDSSDEDDDFGPALPTGDAISNDNDDHTQNAVSDAPQAEEKLKRDDWMMMPPKQDDLAARMDPSVQRPRGFNTGKGAKAPNTGGDDSSIWHETPEQKRKRLADEMMGVGTTSMTTRPNPVKISKKTGAHEKIQEHIEKTRGPSLMDQHAKTKGVEAEDDPSKRAFDREKDMGSGGRISTTQKREMLNKAAGFSDKFSGGSYLCGTVLDEPGLLQGRNPICGLDDATHAVVHRKPSPSPAILGTTRMDIAARLQKRQNTGDMSNSVNDDYYDGNWWWSDTGYAIRYTIIIVILAIILLYFVGGYFHARRRMKKGLPLKRYHRWMVRRQYRQQQHAAPQYNAYYQDPNQQGYPMQPYGNNPPPPYVAPPPAYAPPEGASKAMADQNYTHLAQAGGPSGPPPPAAMRQ</sequence>
<keyword evidence="2" id="KW-1133">Transmembrane helix</keyword>
<dbReference type="AlphaFoldDB" id="A0A1Y6LJ86"/>
<dbReference type="Pfam" id="PF12273">
    <property type="entry name" value="RCR"/>
    <property type="match status" value="1"/>
</dbReference>
<evidence type="ECO:0000256" key="2">
    <source>
        <dbReference type="SAM" id="Phobius"/>
    </source>
</evidence>
<gene>
    <name evidence="4" type="ORF">ZT1A5_G5945</name>
</gene>
<feature type="domain" description="DUF3752" evidence="3">
    <location>
        <begin position="122"/>
        <end position="268"/>
    </location>
</feature>
<evidence type="ECO:0000313" key="4">
    <source>
        <dbReference type="EMBL" id="SMY24504.1"/>
    </source>
</evidence>
<keyword evidence="2" id="KW-0472">Membrane</keyword>
<name>A0A1Y6LJ86_ZYMTR</name>
<evidence type="ECO:0000313" key="5">
    <source>
        <dbReference type="Proteomes" id="UP000215453"/>
    </source>
</evidence>
<keyword evidence="2" id="KW-0812">Transmembrane</keyword>
<dbReference type="PANTHER" id="PTHR46370">
    <property type="entry name" value="GPALPP MOTIFS-CONTAINING PROTEIN 1"/>
    <property type="match status" value="1"/>
</dbReference>
<organism evidence="4 5">
    <name type="scientific">Zymoseptoria tritici ST99CH_1A5</name>
    <dbReference type="NCBI Taxonomy" id="1276529"/>
    <lineage>
        <taxon>Eukaryota</taxon>
        <taxon>Fungi</taxon>
        <taxon>Dikarya</taxon>
        <taxon>Ascomycota</taxon>
        <taxon>Pezizomycotina</taxon>
        <taxon>Dothideomycetes</taxon>
        <taxon>Dothideomycetidae</taxon>
        <taxon>Mycosphaerellales</taxon>
        <taxon>Mycosphaerellaceae</taxon>
        <taxon>Zymoseptoria</taxon>
    </lineage>
</organism>
<dbReference type="PANTHER" id="PTHR46370:SF1">
    <property type="entry name" value="GPALPP MOTIFS-CONTAINING PROTEIN 1"/>
    <property type="match status" value="1"/>
</dbReference>
<dbReference type="InterPro" id="IPR046331">
    <property type="entry name" value="GPAM1-like"/>
</dbReference>
<reference evidence="4 5" key="1">
    <citation type="submission" date="2016-10" db="EMBL/GenBank/DDBJ databases">
        <authorList>
            <person name="Varghese N."/>
        </authorList>
    </citation>
    <scope>NUCLEOTIDE SEQUENCE [LARGE SCALE GENOMIC DNA]</scope>
</reference>
<feature type="region of interest" description="Disordered" evidence="1">
    <location>
        <begin position="215"/>
        <end position="248"/>
    </location>
</feature>
<dbReference type="EMBL" id="LT882680">
    <property type="protein sequence ID" value="SMY24504.1"/>
    <property type="molecule type" value="Genomic_DNA"/>
</dbReference>
<evidence type="ECO:0000256" key="1">
    <source>
        <dbReference type="SAM" id="MobiDB-lite"/>
    </source>
</evidence>